<keyword evidence="3" id="KW-1185">Reference proteome</keyword>
<dbReference type="InterPro" id="IPR002654">
    <property type="entry name" value="Glyco_trans_25"/>
</dbReference>
<dbReference type="AlphaFoldDB" id="A0A6S6QS79"/>
<dbReference type="Proteomes" id="UP000515317">
    <property type="component" value="Chromosome"/>
</dbReference>
<gene>
    <name evidence="2" type="ORF">IZ6_26640</name>
</gene>
<sequence length="240" mass="27343">MNVAIHIVSLPASTERREYFSSQMARINVPWSFFDARTALPDGLSYDAKRALWFRGRTLTAGELGCFASHFVLWQSLVRDPDCDAYCIIEDDVVLDWSFFSSASDFPELFGDHGFVRFYAKLPVPMTTVGAAGRRHLVRFKRPPYGTQGYYISKSAAAKFLASITEVVRPIDDEIDRVWAHGVPSIGVFPFPLFELGLASTIEDQRRATVRLTGSDLWKRLLARSREKLRKVIHFRSFRV</sequence>
<accession>A0A6S6QS79</accession>
<dbReference type="CDD" id="cd06532">
    <property type="entry name" value="Glyco_transf_25"/>
    <property type="match status" value="1"/>
</dbReference>
<name>A0A6S6QS79_9HYPH</name>
<dbReference type="Pfam" id="PF01755">
    <property type="entry name" value="Glyco_transf_25"/>
    <property type="match status" value="1"/>
</dbReference>
<proteinExistence type="predicted"/>
<feature type="domain" description="Glycosyl transferase family 25" evidence="1">
    <location>
        <begin position="5"/>
        <end position="173"/>
    </location>
</feature>
<evidence type="ECO:0000313" key="3">
    <source>
        <dbReference type="Proteomes" id="UP000515317"/>
    </source>
</evidence>
<dbReference type="EMBL" id="AP023361">
    <property type="protein sequence ID" value="BCJ91929.1"/>
    <property type="molecule type" value="Genomic_DNA"/>
</dbReference>
<organism evidence="2 3">
    <name type="scientific">Terrihabitans soli</name>
    <dbReference type="NCBI Taxonomy" id="708113"/>
    <lineage>
        <taxon>Bacteria</taxon>
        <taxon>Pseudomonadati</taxon>
        <taxon>Pseudomonadota</taxon>
        <taxon>Alphaproteobacteria</taxon>
        <taxon>Hyphomicrobiales</taxon>
        <taxon>Terrihabitans</taxon>
    </lineage>
</organism>
<reference evidence="2 3" key="1">
    <citation type="submission" date="2020-08" db="EMBL/GenBank/DDBJ databases">
        <title>Genome sequence of Rhizobiales bacterium strain IZ6.</title>
        <authorList>
            <person name="Nakai R."/>
            <person name="Naganuma T."/>
        </authorList>
    </citation>
    <scope>NUCLEOTIDE SEQUENCE [LARGE SCALE GENOMIC DNA]</scope>
    <source>
        <strain evidence="2 3">IZ6</strain>
    </source>
</reference>
<protein>
    <recommendedName>
        <fullName evidence="1">Glycosyl transferase family 25 domain-containing protein</fullName>
    </recommendedName>
</protein>
<evidence type="ECO:0000313" key="2">
    <source>
        <dbReference type="EMBL" id="BCJ91929.1"/>
    </source>
</evidence>
<dbReference type="KEGG" id="tso:IZ6_26640"/>
<evidence type="ECO:0000259" key="1">
    <source>
        <dbReference type="Pfam" id="PF01755"/>
    </source>
</evidence>